<organism evidence="2">
    <name type="scientific">Tetraselmis sp. GSL018</name>
    <dbReference type="NCBI Taxonomy" id="582737"/>
    <lineage>
        <taxon>Eukaryota</taxon>
        <taxon>Viridiplantae</taxon>
        <taxon>Chlorophyta</taxon>
        <taxon>core chlorophytes</taxon>
        <taxon>Chlorodendrophyceae</taxon>
        <taxon>Chlorodendrales</taxon>
        <taxon>Chlorodendraceae</taxon>
        <taxon>Tetraselmis</taxon>
    </lineage>
</organism>
<gene>
    <name evidence="2" type="ORF">TSPGSL018_22043</name>
</gene>
<feature type="compositionally biased region" description="Polar residues" evidence="1">
    <location>
        <begin position="16"/>
        <end position="32"/>
    </location>
</feature>
<feature type="region of interest" description="Disordered" evidence="1">
    <location>
        <begin position="1"/>
        <end position="41"/>
    </location>
</feature>
<accession>A0A061RSD7</accession>
<reference evidence="2" key="1">
    <citation type="submission" date="2014-05" db="EMBL/GenBank/DDBJ databases">
        <title>The transcriptome of the halophilic microalga Tetraselmis sp. GSL018 isolated from the Great Salt Lake, Utah.</title>
        <authorList>
            <person name="Jinkerson R.E."/>
            <person name="D'Adamo S."/>
            <person name="Posewitz M.C."/>
        </authorList>
    </citation>
    <scope>NUCLEOTIDE SEQUENCE</scope>
    <source>
        <strain evidence="2">GSL018</strain>
    </source>
</reference>
<sequence>MAVVECQRIRHRSHSSMENGSLSLPVSQTSKKAQAPACSEH</sequence>
<evidence type="ECO:0000313" key="2">
    <source>
        <dbReference type="EMBL" id="JAC75797.1"/>
    </source>
</evidence>
<name>A0A061RSD7_9CHLO</name>
<dbReference type="EMBL" id="GBEZ01009820">
    <property type="protein sequence ID" value="JAC75797.1"/>
    <property type="molecule type" value="Transcribed_RNA"/>
</dbReference>
<proteinExistence type="predicted"/>
<evidence type="ECO:0000256" key="1">
    <source>
        <dbReference type="SAM" id="MobiDB-lite"/>
    </source>
</evidence>
<protein>
    <submittedName>
        <fullName evidence="2">Uncharacterized protein</fullName>
    </submittedName>
</protein>
<dbReference type="AlphaFoldDB" id="A0A061RSD7"/>